<evidence type="ECO:0000313" key="3">
    <source>
        <dbReference type="Proteomes" id="UP000054526"/>
    </source>
</evidence>
<evidence type="ECO:0000256" key="1">
    <source>
        <dbReference type="SAM" id="MobiDB-lite"/>
    </source>
</evidence>
<keyword evidence="3" id="KW-1185">Reference proteome</keyword>
<evidence type="ECO:0000313" key="2">
    <source>
        <dbReference type="EMBL" id="KIL36914.1"/>
    </source>
</evidence>
<dbReference type="EMBL" id="JXAL01000003">
    <property type="protein sequence ID" value="KIL36914.1"/>
    <property type="molecule type" value="Genomic_DNA"/>
</dbReference>
<organism evidence="2 3">
    <name type="scientific">Cohnella kolymensis</name>
    <dbReference type="NCBI Taxonomy" id="1590652"/>
    <lineage>
        <taxon>Bacteria</taxon>
        <taxon>Bacillati</taxon>
        <taxon>Bacillota</taxon>
        <taxon>Bacilli</taxon>
        <taxon>Bacillales</taxon>
        <taxon>Paenibacillaceae</taxon>
        <taxon>Cohnella</taxon>
    </lineage>
</organism>
<reference evidence="2 3" key="1">
    <citation type="submission" date="2014-12" db="EMBL/GenBank/DDBJ databases">
        <title>Draft genome sequence of Cohnella kolymensis strain B-2846.</title>
        <authorList>
            <person name="Karlyshev A.V."/>
            <person name="Kudryashova E.B."/>
        </authorList>
    </citation>
    <scope>NUCLEOTIDE SEQUENCE [LARGE SCALE GENOMIC DNA]</scope>
    <source>
        <strain evidence="2 3">VKM B-2846</strain>
    </source>
</reference>
<name>A0ABR5A777_9BACL</name>
<feature type="compositionally biased region" description="Basic residues" evidence="1">
    <location>
        <begin position="50"/>
        <end position="59"/>
    </location>
</feature>
<feature type="region of interest" description="Disordered" evidence="1">
    <location>
        <begin position="29"/>
        <end position="59"/>
    </location>
</feature>
<protein>
    <submittedName>
        <fullName evidence="2">Uncharacterized protein</fullName>
    </submittedName>
</protein>
<dbReference type="RefSeq" id="WP_041060071.1">
    <property type="nucleotide sequence ID" value="NZ_JXAL01000003.1"/>
</dbReference>
<gene>
    <name evidence="2" type="ORF">SD71_04110</name>
</gene>
<dbReference type="Proteomes" id="UP000054526">
    <property type="component" value="Unassembled WGS sequence"/>
</dbReference>
<comment type="caution">
    <text evidence="2">The sequence shown here is derived from an EMBL/GenBank/DDBJ whole genome shotgun (WGS) entry which is preliminary data.</text>
</comment>
<sequence>MRQTGKDAKLQRLMREVLLPDRREAMAFGDGGRNALADPSGTGTAGAGQGRRHPPGVRG</sequence>
<proteinExistence type="predicted"/>
<accession>A0ABR5A777</accession>